<dbReference type="InterPro" id="IPR032821">
    <property type="entry name" value="PKS_assoc"/>
</dbReference>
<dbReference type="InterPro" id="IPR016036">
    <property type="entry name" value="Malonyl_transacylase_ACP-bd"/>
</dbReference>
<dbReference type="Pfam" id="PF00550">
    <property type="entry name" value="PP-binding"/>
    <property type="match status" value="1"/>
</dbReference>
<dbReference type="Pfam" id="PF08659">
    <property type="entry name" value="KR"/>
    <property type="match status" value="1"/>
</dbReference>
<dbReference type="InterPro" id="IPR016039">
    <property type="entry name" value="Thiolase-like"/>
</dbReference>
<dbReference type="SMART" id="SM00825">
    <property type="entry name" value="PKS_KS"/>
    <property type="match status" value="1"/>
</dbReference>
<dbReference type="PROSITE" id="PS00606">
    <property type="entry name" value="KS3_1"/>
    <property type="match status" value="1"/>
</dbReference>
<dbReference type="Gene3D" id="3.40.47.10">
    <property type="match status" value="1"/>
</dbReference>
<dbReference type="PROSITE" id="PS52004">
    <property type="entry name" value="KS3_2"/>
    <property type="match status" value="1"/>
</dbReference>
<dbReference type="Gene3D" id="3.40.50.720">
    <property type="entry name" value="NAD(P)-binding Rossmann-like Domain"/>
    <property type="match status" value="2"/>
</dbReference>
<keyword evidence="1" id="KW-0596">Phosphopantetheine</keyword>
<feature type="domain" description="Carrier" evidence="6">
    <location>
        <begin position="1713"/>
        <end position="1788"/>
    </location>
</feature>
<dbReference type="InterPro" id="IPR013120">
    <property type="entry name" value="FAR_NAD-bd"/>
</dbReference>
<dbReference type="InterPro" id="IPR050091">
    <property type="entry name" value="PKS_NRPS_Biosynth_Enz"/>
</dbReference>
<dbReference type="Pfam" id="PF16197">
    <property type="entry name" value="KAsynt_C_assoc"/>
    <property type="match status" value="1"/>
</dbReference>
<evidence type="ECO:0000256" key="1">
    <source>
        <dbReference type="ARBA" id="ARBA00022450"/>
    </source>
</evidence>
<dbReference type="Pfam" id="PF00109">
    <property type="entry name" value="ketoacyl-synt"/>
    <property type="match status" value="1"/>
</dbReference>
<dbReference type="RefSeq" id="WP_203750850.1">
    <property type="nucleotide sequence ID" value="NZ_BONF01000030.1"/>
</dbReference>
<accession>A0A8J3JN03</accession>
<dbReference type="PANTHER" id="PTHR43775">
    <property type="entry name" value="FATTY ACID SYNTHASE"/>
    <property type="match status" value="1"/>
</dbReference>
<evidence type="ECO:0000259" key="7">
    <source>
        <dbReference type="PROSITE" id="PS52004"/>
    </source>
</evidence>
<dbReference type="SMART" id="SM00827">
    <property type="entry name" value="PKS_AT"/>
    <property type="match status" value="1"/>
</dbReference>
<protein>
    <submittedName>
        <fullName evidence="8">Uncharacterized protein</fullName>
    </submittedName>
</protein>
<dbReference type="InterPro" id="IPR020841">
    <property type="entry name" value="PKS_Beta-ketoAc_synthase_dom"/>
</dbReference>
<dbReference type="GO" id="GO:0004312">
    <property type="term" value="F:fatty acid synthase activity"/>
    <property type="evidence" value="ECO:0007669"/>
    <property type="project" value="TreeGrafter"/>
</dbReference>
<sequence>MTDIDYRPHLVEALRTIEELQARLAEPQTAEPIAVIGMGCRLPGGVTEPDEFWQLLRNGVDATGEFPAERADTAAYFDPDPNAPGKAHTMRGGFLGRIDRFEPAVFGISPREAVGMDPQHRLTLEVTWEALERAGYAPDRLEGTRTGVYLGVSTTDYVRLRQQVGDPADIDAYQLVGEPSFLAGRISYTLGLRGPSQVIDTACSSSLVAVHEACQALRSGECDLALAGGVNLMLAPYGFVLMSKFGALAPDGRCKTFDASADGYARGEGAGVIVLKRASEALADGDTILAFVNGSAINHDGRSSGMTVPNPTAQRDVVERALAQARIAPDRVDYVEAHGTGTSLGDPIELRALHDVLAADRAGGDPLLVGSAKTNIGHLESAAGIAGLIKIVLAMRHGEIPPHLHFTQPNPNIDWDRLNVQVTASHQDWPSRGEHRVSAVSSFGVSGTNAHAVLTSGPAPVADRAGAEAGFETVFLHARSGQSLTELADRFARHLRREPGLALRDVAFTTQVGRSRQPEGVAVVADSVDGVADALAAYARGARDTRVVEASLPAHKHRKTAWLFTGQGSQYAGMAAGLLAEPAFKAAFDEVAALLDEGLDRPLREVVWPAAGTPTPLDDTRYTQPALFAIEYALSALWRSWGVKPAAVAGHSIGEITAAVVAGVLSLPDAARLVVARARLMSALPAGGVMLAVRCDEQTARRFITPYPDTVSLAAVNSPNDVVVAGAADDVAAVQQAMAAEGIAGTLLTVSHAFHSPLMRPMVDEFRRVLDGLTFHAPRVPIVSNVTGTWWTPADAGPQYWIDHALGAVRFLDGVRTLHADGFRTFLELGPQPVLSTLGARCVDDEQAVFTASLRRGGDRQQLPRALATLHLRGAAIDWAAVHAGRDVRRVALPTTPWHGESYWFREAAPVAAVAAAPAGETVLTDPVTVLRVPGAHPVYQLRPPADGTDVALPLGALAGLALELARDGYGRRCTVLEELVVHEQLGAAELARGAQVTLSRVDEAGVRFAVHAADPAAESAGAPWRLLAEAVVRTRPTAEQHMAIEADRLVTHDFDAAAAANARRVLDCDVVAHVRREGDGVLFALDPAADITAARVVDATLAAVHWAAGRTEGAAPVDGTRLGGLVCADPARVRYVYATGSRDAAGAVTGSVRLYAEGGAWIGGAATVAAPAPLPAGLVRTAWQDPASLLYDLVWQPLPPGTPAPAPVAGAGHLLLATELAFADQLAEELRARGAHAVVAAPPVRGVGADCEPDLNALRELLAAWAATTAAPSRIVLLTGLAAPRLSHTDSRGLHEHLAVSDLLVTALVQVLGESLPGVRLVLVTRGAAATGFEGSEVDAVSQTLWGLGRVVALEHPERWAGAIDLDPHDRRGECGRLIEALGRTAAEDQQAVRGTNALVARLMSRPLHPGEADREPPVRADGSYLITGGFGGIGQEIAVWLAVAGAGRIVLSARSPLPPRETWDGELSAADRARVDLVRRLERLGAQVTTAAVDVVDDTGMARLFTELAEDRLPLRGIVHAAGVSGPAFVRDVTPAEYRAVWAPKVVGGALLHQLSGASAELELFLSFSSVAATWGSQHLASYSAGNAFLDGLAHLRKGQGLPALTVAWGPWDLPSALFDAEVMAFLHATGLRSLDAAQSLRLLGPLLASERPTAVVCAADWSVYKSVMEARTDRPVLRTVHVDDDEADSAERGAYADLAALAGAPDAADAARDLITPLLEDVLAGVLGGTSIGPDDDIVRCGLDSLMAMEVVRALKRELRVSVKASALFEHPTVTDWAVLVRDEFARAHWGGEGPAETAERADQTDPAWIDADVRLDPAIVPQGPVVVTEQPRHVLLTGATGFVGAYLLDELLARTDATVHTLVRCDDAAEGLARVRANVEQYLPWRPEADARVVIVPGDLAAPLLGLGEERFAALAADCDGIYHAGAWVHFSYTYDQLRPANLTGTEELLRLAVHGGRTIPVHHVSTYGIWGVPAEGRHAIAEDEPISTAGRLVTGYVQTKWAAERLVEQARERGLPVDVHRLGRVLGDSRTGACLTTHFTTRVIKGCVQLGLAPDIDIDIEMTPVDYTARAMVAIALGKQSFGDTYHLINPVKMRFLDLIRIIREHGWPVEVVPVERWWSVLRDSYGNRPNELHAVMGVVEEFVVGGEEAIDYGTAQAEAALAGTGISCPPLDAELLHTYLVWLRDSGYLPAPEPAPQSTPPARSRSRRTR</sequence>
<dbReference type="GO" id="GO:0004315">
    <property type="term" value="F:3-oxoacyl-[acyl-carrier-protein] synthase activity"/>
    <property type="evidence" value="ECO:0007669"/>
    <property type="project" value="InterPro"/>
</dbReference>
<dbReference type="SMART" id="SM00822">
    <property type="entry name" value="PKS_KR"/>
    <property type="match status" value="1"/>
</dbReference>
<dbReference type="GO" id="GO:0005737">
    <property type="term" value="C:cytoplasm"/>
    <property type="evidence" value="ECO:0007669"/>
    <property type="project" value="TreeGrafter"/>
</dbReference>
<dbReference type="CDD" id="cd05235">
    <property type="entry name" value="SDR_e1"/>
    <property type="match status" value="1"/>
</dbReference>
<dbReference type="InterPro" id="IPR013968">
    <property type="entry name" value="PKS_KR"/>
</dbReference>
<evidence type="ECO:0000256" key="4">
    <source>
        <dbReference type="ARBA" id="ARBA00023315"/>
    </source>
</evidence>
<dbReference type="InterPro" id="IPR009081">
    <property type="entry name" value="PP-bd_ACP"/>
</dbReference>
<dbReference type="Gene3D" id="3.40.366.10">
    <property type="entry name" value="Malonyl-Coenzyme A Acyl Carrier Protein, domain 2"/>
    <property type="match status" value="1"/>
</dbReference>
<dbReference type="PANTHER" id="PTHR43775:SF51">
    <property type="entry name" value="INACTIVE PHENOLPHTHIOCEROL SYNTHESIS POLYKETIDE SYNTHASE TYPE I PKS1-RELATED"/>
    <property type="match status" value="1"/>
</dbReference>
<evidence type="ECO:0000256" key="2">
    <source>
        <dbReference type="ARBA" id="ARBA00022553"/>
    </source>
</evidence>
<keyword evidence="4" id="KW-0012">Acyltransferase</keyword>
<dbReference type="InterPro" id="IPR036291">
    <property type="entry name" value="NAD(P)-bd_dom_sf"/>
</dbReference>
<dbReference type="InterPro" id="IPR016035">
    <property type="entry name" value="Acyl_Trfase/lysoPLipase"/>
</dbReference>
<dbReference type="CDD" id="cd08952">
    <property type="entry name" value="KR_1_SDR_x"/>
    <property type="match status" value="1"/>
</dbReference>
<dbReference type="InterPro" id="IPR014031">
    <property type="entry name" value="Ketoacyl_synth_C"/>
</dbReference>
<dbReference type="EMBL" id="BONF01000030">
    <property type="protein sequence ID" value="GIF83686.1"/>
    <property type="molecule type" value="Genomic_DNA"/>
</dbReference>
<dbReference type="SUPFAM" id="SSF55048">
    <property type="entry name" value="Probable ACP-binding domain of malonyl-CoA ACP transacylase"/>
    <property type="match status" value="1"/>
</dbReference>
<dbReference type="InterPro" id="IPR020806">
    <property type="entry name" value="PKS_PP-bd"/>
</dbReference>
<evidence type="ECO:0000256" key="5">
    <source>
        <dbReference type="SAM" id="MobiDB-lite"/>
    </source>
</evidence>
<dbReference type="FunFam" id="3.40.366.10:FF:000002">
    <property type="entry name" value="Probable polyketide synthase 2"/>
    <property type="match status" value="1"/>
</dbReference>
<dbReference type="InterPro" id="IPR014043">
    <property type="entry name" value="Acyl_transferase_dom"/>
</dbReference>
<dbReference type="SUPFAM" id="SSF51735">
    <property type="entry name" value="NAD(P)-binding Rossmann-fold domains"/>
    <property type="match status" value="3"/>
</dbReference>
<dbReference type="InterPro" id="IPR014030">
    <property type="entry name" value="Ketoacyl_synth_N"/>
</dbReference>
<comment type="caution">
    <text evidence="8">The sequence shown here is derived from an EMBL/GenBank/DDBJ whole genome shotgun (WGS) entry which is preliminary data.</text>
</comment>
<reference evidence="8 9" key="1">
    <citation type="submission" date="2021-01" db="EMBL/GenBank/DDBJ databases">
        <title>Whole genome shotgun sequence of Catellatospora bangladeshensis NBRC 107357.</title>
        <authorList>
            <person name="Komaki H."/>
            <person name="Tamura T."/>
        </authorList>
    </citation>
    <scope>NUCLEOTIDE SEQUENCE [LARGE SCALE GENOMIC DNA]</scope>
    <source>
        <strain evidence="8 9">NBRC 107357</strain>
    </source>
</reference>
<dbReference type="Pfam" id="PF07993">
    <property type="entry name" value="NAD_binding_4"/>
    <property type="match status" value="1"/>
</dbReference>
<evidence type="ECO:0000259" key="6">
    <source>
        <dbReference type="PROSITE" id="PS50075"/>
    </source>
</evidence>
<dbReference type="Pfam" id="PF02801">
    <property type="entry name" value="Ketoacyl-synt_C"/>
    <property type="match status" value="1"/>
</dbReference>
<dbReference type="SMART" id="SM00823">
    <property type="entry name" value="PKS_PP"/>
    <property type="match status" value="1"/>
</dbReference>
<dbReference type="SUPFAM" id="SSF52151">
    <property type="entry name" value="FabD/lysophospholipase-like"/>
    <property type="match status" value="1"/>
</dbReference>
<evidence type="ECO:0000313" key="9">
    <source>
        <dbReference type="Proteomes" id="UP000601223"/>
    </source>
</evidence>
<dbReference type="InterPro" id="IPR010080">
    <property type="entry name" value="Thioester_reductase-like_dom"/>
</dbReference>
<dbReference type="InterPro" id="IPR006162">
    <property type="entry name" value="Ppantetheine_attach_site"/>
</dbReference>
<gene>
    <name evidence="8" type="ORF">Cba03nite_50350</name>
</gene>
<keyword evidence="3" id="KW-0808">Transferase</keyword>
<evidence type="ECO:0000256" key="3">
    <source>
        <dbReference type="ARBA" id="ARBA00022679"/>
    </source>
</evidence>
<dbReference type="CDD" id="cd00833">
    <property type="entry name" value="PKS"/>
    <property type="match status" value="1"/>
</dbReference>
<dbReference type="InterPro" id="IPR036736">
    <property type="entry name" value="ACP-like_sf"/>
</dbReference>
<dbReference type="PROSITE" id="PS50075">
    <property type="entry name" value="CARRIER"/>
    <property type="match status" value="1"/>
</dbReference>
<feature type="domain" description="Ketosynthase family 3 (KS3)" evidence="7">
    <location>
        <begin position="30"/>
        <end position="456"/>
    </location>
</feature>
<evidence type="ECO:0000313" key="8">
    <source>
        <dbReference type="EMBL" id="GIF83686.1"/>
    </source>
</evidence>
<dbReference type="InterPro" id="IPR018201">
    <property type="entry name" value="Ketoacyl_synth_AS"/>
</dbReference>
<name>A0A8J3JN03_9ACTN</name>
<feature type="region of interest" description="Disordered" evidence="5">
    <location>
        <begin position="2197"/>
        <end position="2216"/>
    </location>
</feature>
<dbReference type="InterPro" id="IPR057326">
    <property type="entry name" value="KR_dom"/>
</dbReference>
<organism evidence="8 9">
    <name type="scientific">Catellatospora bangladeshensis</name>
    <dbReference type="NCBI Taxonomy" id="310355"/>
    <lineage>
        <taxon>Bacteria</taxon>
        <taxon>Bacillati</taxon>
        <taxon>Actinomycetota</taxon>
        <taxon>Actinomycetes</taxon>
        <taxon>Micromonosporales</taxon>
        <taxon>Micromonosporaceae</taxon>
        <taxon>Catellatospora</taxon>
    </lineage>
</organism>
<dbReference type="Gene3D" id="1.10.1200.10">
    <property type="entry name" value="ACP-like"/>
    <property type="match status" value="1"/>
</dbReference>
<dbReference type="SMART" id="SM01294">
    <property type="entry name" value="PKS_PP_betabranch"/>
    <property type="match status" value="1"/>
</dbReference>
<dbReference type="NCBIfam" id="TIGR01746">
    <property type="entry name" value="Thioester-redct"/>
    <property type="match status" value="1"/>
</dbReference>
<dbReference type="SUPFAM" id="SSF47336">
    <property type="entry name" value="ACP-like"/>
    <property type="match status" value="1"/>
</dbReference>
<dbReference type="InterPro" id="IPR001227">
    <property type="entry name" value="Ac_transferase_dom_sf"/>
</dbReference>
<dbReference type="GO" id="GO:0005886">
    <property type="term" value="C:plasma membrane"/>
    <property type="evidence" value="ECO:0007669"/>
    <property type="project" value="TreeGrafter"/>
</dbReference>
<dbReference type="GO" id="GO:0031177">
    <property type="term" value="F:phosphopantetheine binding"/>
    <property type="evidence" value="ECO:0007669"/>
    <property type="project" value="InterPro"/>
</dbReference>
<dbReference type="PROSITE" id="PS00012">
    <property type="entry name" value="PHOSPHOPANTETHEINE"/>
    <property type="match status" value="1"/>
</dbReference>
<dbReference type="FunFam" id="3.40.47.10:FF:000019">
    <property type="entry name" value="Polyketide synthase type I"/>
    <property type="match status" value="1"/>
</dbReference>
<keyword evidence="2" id="KW-0597">Phosphoprotein</keyword>
<proteinExistence type="predicted"/>
<dbReference type="Gene3D" id="3.30.70.3290">
    <property type="match status" value="1"/>
</dbReference>
<keyword evidence="9" id="KW-1185">Reference proteome</keyword>
<dbReference type="Pfam" id="PF00698">
    <property type="entry name" value="Acyl_transf_1"/>
    <property type="match status" value="1"/>
</dbReference>
<dbReference type="Proteomes" id="UP000601223">
    <property type="component" value="Unassembled WGS sequence"/>
</dbReference>
<dbReference type="SUPFAM" id="SSF53901">
    <property type="entry name" value="Thiolase-like"/>
    <property type="match status" value="1"/>
</dbReference>
<dbReference type="GO" id="GO:0006633">
    <property type="term" value="P:fatty acid biosynthetic process"/>
    <property type="evidence" value="ECO:0007669"/>
    <property type="project" value="InterPro"/>
</dbReference>
<dbReference type="GO" id="GO:0071770">
    <property type="term" value="P:DIM/DIP cell wall layer assembly"/>
    <property type="evidence" value="ECO:0007669"/>
    <property type="project" value="TreeGrafter"/>
</dbReference>